<keyword evidence="10" id="KW-1185">Reference proteome</keyword>
<evidence type="ECO:0000256" key="1">
    <source>
        <dbReference type="ARBA" id="ARBA00022679"/>
    </source>
</evidence>
<dbReference type="InterPro" id="IPR005532">
    <property type="entry name" value="SUMF_dom"/>
</dbReference>
<evidence type="ECO:0000256" key="2">
    <source>
        <dbReference type="ARBA" id="ARBA00022741"/>
    </source>
</evidence>
<dbReference type="PROSITE" id="PS00108">
    <property type="entry name" value="PROTEIN_KINASE_ST"/>
    <property type="match status" value="1"/>
</dbReference>
<dbReference type="InterPro" id="IPR011009">
    <property type="entry name" value="Kinase-like_dom_sf"/>
</dbReference>
<keyword evidence="1" id="KW-0808">Transferase</keyword>
<name>A0ABV9NMB8_9GAMM</name>
<feature type="domain" description="Protein kinase" evidence="8">
    <location>
        <begin position="22"/>
        <end position="282"/>
    </location>
</feature>
<dbReference type="PROSITE" id="PS00107">
    <property type="entry name" value="PROTEIN_KINASE_ATP"/>
    <property type="match status" value="1"/>
</dbReference>
<dbReference type="InterPro" id="IPR016187">
    <property type="entry name" value="CTDL_fold"/>
</dbReference>
<accession>A0ABV9NMB8</accession>
<dbReference type="CDD" id="cd14014">
    <property type="entry name" value="STKc_PknB_like"/>
    <property type="match status" value="1"/>
</dbReference>
<keyword evidence="2 5" id="KW-0547">Nucleotide-binding</keyword>
<dbReference type="Proteomes" id="UP001595892">
    <property type="component" value="Unassembled WGS sequence"/>
</dbReference>
<keyword evidence="7" id="KW-1133">Transmembrane helix</keyword>
<evidence type="ECO:0000259" key="8">
    <source>
        <dbReference type="PROSITE" id="PS50011"/>
    </source>
</evidence>
<dbReference type="SMART" id="SM00220">
    <property type="entry name" value="S_TKc"/>
    <property type="match status" value="1"/>
</dbReference>
<proteinExistence type="predicted"/>
<evidence type="ECO:0000256" key="7">
    <source>
        <dbReference type="SAM" id="Phobius"/>
    </source>
</evidence>
<feature type="transmembrane region" description="Helical" evidence="7">
    <location>
        <begin position="300"/>
        <end position="320"/>
    </location>
</feature>
<protein>
    <submittedName>
        <fullName evidence="9">Bifunctional serine/threonine-protein kinase/formylglycine-generating enzyme family protein</fullName>
    </submittedName>
</protein>
<feature type="region of interest" description="Disordered" evidence="6">
    <location>
        <begin position="647"/>
        <end position="672"/>
    </location>
</feature>
<dbReference type="PROSITE" id="PS50011">
    <property type="entry name" value="PROTEIN_KINASE_DOM"/>
    <property type="match status" value="1"/>
</dbReference>
<dbReference type="SUPFAM" id="SSF56436">
    <property type="entry name" value="C-type lectin-like"/>
    <property type="match status" value="1"/>
</dbReference>
<dbReference type="InterPro" id="IPR017441">
    <property type="entry name" value="Protein_kinase_ATP_BS"/>
</dbReference>
<dbReference type="Gene3D" id="3.90.1580.10">
    <property type="entry name" value="paralog of FGE (formylglycine-generating enzyme)"/>
    <property type="match status" value="1"/>
</dbReference>
<dbReference type="PANTHER" id="PTHR43289">
    <property type="entry name" value="MITOGEN-ACTIVATED PROTEIN KINASE KINASE KINASE 20-RELATED"/>
    <property type="match status" value="1"/>
</dbReference>
<dbReference type="PANTHER" id="PTHR43289:SF34">
    <property type="entry name" value="SERINE_THREONINE-PROTEIN KINASE YBDM-RELATED"/>
    <property type="match status" value="1"/>
</dbReference>
<keyword evidence="7" id="KW-0472">Membrane</keyword>
<gene>
    <name evidence="9" type="ORF">ACFO3Q_08370</name>
</gene>
<comment type="caution">
    <text evidence="9">The sequence shown here is derived from an EMBL/GenBank/DDBJ whole genome shotgun (WGS) entry which is preliminary data.</text>
</comment>
<keyword evidence="4 5" id="KW-0067">ATP-binding</keyword>
<feature type="binding site" evidence="5">
    <location>
        <position position="51"/>
    </location>
    <ligand>
        <name>ATP</name>
        <dbReference type="ChEBI" id="CHEBI:30616"/>
    </ligand>
</feature>
<evidence type="ECO:0000256" key="3">
    <source>
        <dbReference type="ARBA" id="ARBA00022777"/>
    </source>
</evidence>
<evidence type="ECO:0000313" key="10">
    <source>
        <dbReference type="Proteomes" id="UP001595892"/>
    </source>
</evidence>
<reference evidence="10" key="1">
    <citation type="journal article" date="2019" name="Int. J. Syst. Evol. Microbiol.">
        <title>The Global Catalogue of Microorganisms (GCM) 10K type strain sequencing project: providing services to taxonomists for standard genome sequencing and annotation.</title>
        <authorList>
            <consortium name="The Broad Institute Genomics Platform"/>
            <consortium name="The Broad Institute Genome Sequencing Center for Infectious Disease"/>
            <person name="Wu L."/>
            <person name="Ma J."/>
        </authorList>
    </citation>
    <scope>NUCLEOTIDE SEQUENCE [LARGE SCALE GENOMIC DNA]</scope>
    <source>
        <strain evidence="10">CGMCC 1.13574</strain>
    </source>
</reference>
<dbReference type="SUPFAM" id="SSF56112">
    <property type="entry name" value="Protein kinase-like (PK-like)"/>
    <property type="match status" value="1"/>
</dbReference>
<evidence type="ECO:0000256" key="4">
    <source>
        <dbReference type="ARBA" id="ARBA00022840"/>
    </source>
</evidence>
<dbReference type="GO" id="GO:0016301">
    <property type="term" value="F:kinase activity"/>
    <property type="evidence" value="ECO:0007669"/>
    <property type="project" value="UniProtKB-KW"/>
</dbReference>
<dbReference type="EMBL" id="JBHSGG010000023">
    <property type="protein sequence ID" value="MFC4728180.1"/>
    <property type="molecule type" value="Genomic_DNA"/>
</dbReference>
<dbReference type="InterPro" id="IPR000719">
    <property type="entry name" value="Prot_kinase_dom"/>
</dbReference>
<dbReference type="InterPro" id="IPR008271">
    <property type="entry name" value="Ser/Thr_kinase_AS"/>
</dbReference>
<keyword evidence="3 9" id="KW-0418">Kinase</keyword>
<dbReference type="Gene3D" id="1.10.510.10">
    <property type="entry name" value="Transferase(Phosphotransferase) domain 1"/>
    <property type="match status" value="1"/>
</dbReference>
<dbReference type="Pfam" id="PF03781">
    <property type="entry name" value="FGE-sulfatase"/>
    <property type="match status" value="1"/>
</dbReference>
<organism evidence="9 10">
    <name type="scientific">Coralloluteibacterium thermophilum</name>
    <dbReference type="NCBI Taxonomy" id="2707049"/>
    <lineage>
        <taxon>Bacteria</taxon>
        <taxon>Pseudomonadati</taxon>
        <taxon>Pseudomonadota</taxon>
        <taxon>Gammaproteobacteria</taxon>
        <taxon>Lysobacterales</taxon>
        <taxon>Lysobacteraceae</taxon>
        <taxon>Coralloluteibacterium</taxon>
    </lineage>
</organism>
<evidence type="ECO:0000313" key="9">
    <source>
        <dbReference type="EMBL" id="MFC4728180.1"/>
    </source>
</evidence>
<dbReference type="Gene3D" id="3.30.200.20">
    <property type="entry name" value="Phosphorylase Kinase, domain 1"/>
    <property type="match status" value="1"/>
</dbReference>
<evidence type="ECO:0000256" key="6">
    <source>
        <dbReference type="SAM" id="MobiDB-lite"/>
    </source>
</evidence>
<sequence length="696" mass="75072">MDDASPASARPEPTEPPRIDGYRVIRLVGEGGMARVWLAEQVSLGREVAIKVIAPEALADESARERFEQEARTIARLAHPSIVAIHEVGRTADGLIYYVMPYLGHGDLSQRDLGGDPARILAVLRPLLQALGYAHAQGVVHRDVKAENVLFDGADRPLLADFGIALARRDLSRISQAGRITSAGLLVGSGAAMAPEQARGDAVDGRADLYSVGVMLYELLTGHPPYRGDDPLALALKHAQAPIPRLPPEHRAWQPIIDRALAKAPESRFPTAAAMLAEIEYVADTGNTRQGQQRRVRRRLMLGALAGVLVLLVALRVLLWPSTEAAADTAPGAEAPRDEGPPAETADMRLLAFEEQLARDRLTRQPGDNAAETLYAAWQLAPEDPRIPDALNRLLDRLGVHVRQQVARGADEDVRAAFGRARTLAVGTGNGTSEHWRRFKLVVVDALEARIGTAADRYDRRGAEAGIALLRELDLATPESQDVIDRAAALPTPGAALQDPGGPPLVFVLPGAAPVAVARSEVARSDYARFAEATGRTPANCPGRGPLRVFDRRSWVRPGFEQGAGHPVVCVSWHDANAYARWLSERTGQRYRLPTLAEWRQLARLARAPAAAANGTRPAGGASRDALGLLDLGGNVAEWLADGSGNGRLTGGRSWRDPASVPLDWTGPQDPERGFDDVGFRLVRELGPADLERFER</sequence>
<evidence type="ECO:0000256" key="5">
    <source>
        <dbReference type="PROSITE-ProRule" id="PRU10141"/>
    </source>
</evidence>
<dbReference type="RefSeq" id="WP_377004204.1">
    <property type="nucleotide sequence ID" value="NZ_JBHSGG010000023.1"/>
</dbReference>
<keyword evidence="7" id="KW-0812">Transmembrane</keyword>
<dbReference type="Pfam" id="PF00069">
    <property type="entry name" value="Pkinase"/>
    <property type="match status" value="1"/>
</dbReference>
<dbReference type="InterPro" id="IPR042095">
    <property type="entry name" value="SUMF_sf"/>
</dbReference>